<sequence length="63" mass="7320">MCEANAYLLKEDGVEELVFENVDRVLPREDGILMEDIFGKKKILRARIKEMALVDHKIFLEAI</sequence>
<organism evidence="1 2">
    <name type="scientific">Moorella mulderi DSM 14980</name>
    <dbReference type="NCBI Taxonomy" id="1122241"/>
    <lineage>
        <taxon>Bacteria</taxon>
        <taxon>Bacillati</taxon>
        <taxon>Bacillota</taxon>
        <taxon>Clostridia</taxon>
        <taxon>Neomoorellales</taxon>
        <taxon>Neomoorellaceae</taxon>
        <taxon>Neomoorella</taxon>
    </lineage>
</organism>
<gene>
    <name evidence="1" type="ORF">MOMUL_15510</name>
</gene>
<dbReference type="OrthoDB" id="5422162at2"/>
<keyword evidence="2" id="KW-1185">Reference proteome</keyword>
<dbReference type="InterPro" id="IPR019300">
    <property type="entry name" value="CooT"/>
</dbReference>
<dbReference type="EMBL" id="LTBC01000004">
    <property type="protein sequence ID" value="KYH32329.1"/>
    <property type="molecule type" value="Genomic_DNA"/>
</dbReference>
<dbReference type="RefSeq" id="WP_062283587.1">
    <property type="nucleotide sequence ID" value="NZ_LTBC01000004.1"/>
</dbReference>
<dbReference type="Proteomes" id="UP000075670">
    <property type="component" value="Unassembled WGS sequence"/>
</dbReference>
<reference evidence="1 2" key="1">
    <citation type="submission" date="2016-02" db="EMBL/GenBank/DDBJ databases">
        <title>Genome sequence of Moorella mulderi DSM 14980.</title>
        <authorList>
            <person name="Poehlein A."/>
            <person name="Daniel R."/>
        </authorList>
    </citation>
    <scope>NUCLEOTIDE SEQUENCE [LARGE SCALE GENOMIC DNA]</scope>
    <source>
        <strain evidence="1 2">DSM 14980</strain>
    </source>
</reference>
<accession>A0A151AXE2</accession>
<evidence type="ECO:0000313" key="1">
    <source>
        <dbReference type="EMBL" id="KYH32329.1"/>
    </source>
</evidence>
<protein>
    <submittedName>
        <fullName evidence="1">Putative RNA-binding protein</fullName>
    </submittedName>
</protein>
<dbReference type="AlphaFoldDB" id="A0A151AXE2"/>
<evidence type="ECO:0000313" key="2">
    <source>
        <dbReference type="Proteomes" id="UP000075670"/>
    </source>
</evidence>
<comment type="caution">
    <text evidence="1">The sequence shown here is derived from an EMBL/GenBank/DDBJ whole genome shotgun (WGS) entry which is preliminary data.</text>
</comment>
<name>A0A151AXE2_9FIRM</name>
<proteinExistence type="predicted"/>
<dbReference type="Pfam" id="PF10133">
    <property type="entry name" value="CooT"/>
    <property type="match status" value="1"/>
</dbReference>
<dbReference type="PATRIC" id="fig|1122241.3.peg.1633"/>